<reference evidence="12 13" key="1">
    <citation type="journal article" date="2014" name="Genome Announc.">
        <title>Genome Sequence of Gammaproteobacterial Pseudohaliea rubra Type Strain DSM 19751, Isolated from Coastal Seawater of the Mediterranean Sea.</title>
        <authorList>
            <person name="Spring S."/>
            <person name="Fiebig A."/>
            <person name="Riedel T."/>
            <person name="Goker M."/>
            <person name="Klenk H.P."/>
        </authorList>
    </citation>
    <scope>NUCLEOTIDE SEQUENCE [LARGE SCALE GENOMIC DNA]</scope>
    <source>
        <strain evidence="12 13">DSM 19751</strain>
    </source>
</reference>
<dbReference type="AlphaFoldDB" id="A0A095VQG2"/>
<evidence type="ECO:0000256" key="1">
    <source>
        <dbReference type="ARBA" id="ARBA00022448"/>
    </source>
</evidence>
<dbReference type="PATRIC" id="fig|1265313.6.peg.2026"/>
<evidence type="ECO:0000256" key="5">
    <source>
        <dbReference type="ARBA" id="ARBA00023065"/>
    </source>
</evidence>
<dbReference type="InterPro" id="IPR022615">
    <property type="entry name" value="NqrA_C_domain"/>
</dbReference>
<dbReference type="NCBIfam" id="NF003759">
    <property type="entry name" value="PRK05352.1-2"/>
    <property type="match status" value="1"/>
</dbReference>
<dbReference type="Pfam" id="PF24836">
    <property type="entry name" value="NQRA_2nd"/>
    <property type="match status" value="1"/>
</dbReference>
<evidence type="ECO:0000259" key="11">
    <source>
        <dbReference type="Pfam" id="PF24836"/>
    </source>
</evidence>
<evidence type="ECO:0000256" key="2">
    <source>
        <dbReference type="ARBA" id="ARBA00022967"/>
    </source>
</evidence>
<organism evidence="12 13">
    <name type="scientific">Pseudohaliea rubra DSM 19751</name>
    <dbReference type="NCBI Taxonomy" id="1265313"/>
    <lineage>
        <taxon>Bacteria</taxon>
        <taxon>Pseudomonadati</taxon>
        <taxon>Pseudomonadota</taxon>
        <taxon>Gammaproteobacteria</taxon>
        <taxon>Cellvibrionales</taxon>
        <taxon>Halieaceae</taxon>
        <taxon>Pseudohaliea</taxon>
    </lineage>
</organism>
<dbReference type="HAMAP" id="MF_00425">
    <property type="entry name" value="NqrA"/>
    <property type="match status" value="1"/>
</dbReference>
<dbReference type="PANTHER" id="PTHR37839:SF1">
    <property type="entry name" value="NA(+)-TRANSLOCATING NADH-QUINONE REDUCTASE SUBUNIT A"/>
    <property type="match status" value="1"/>
</dbReference>
<dbReference type="Pfam" id="PF11973">
    <property type="entry name" value="NQRA_SLBB"/>
    <property type="match status" value="1"/>
</dbReference>
<evidence type="ECO:0000256" key="4">
    <source>
        <dbReference type="ARBA" id="ARBA00023053"/>
    </source>
</evidence>
<dbReference type="Pfam" id="PF05896">
    <property type="entry name" value="NQRA_N"/>
    <property type="match status" value="1"/>
</dbReference>
<dbReference type="Proteomes" id="UP000029640">
    <property type="component" value="Unassembled WGS sequence"/>
</dbReference>
<comment type="catalytic activity">
    <reaction evidence="8">
        <text>a ubiquinone + n Na(+)(in) + NADH + H(+) = a ubiquinol + n Na(+)(out) + NAD(+)</text>
        <dbReference type="Rhea" id="RHEA:47748"/>
        <dbReference type="Rhea" id="RHEA-COMP:9565"/>
        <dbReference type="Rhea" id="RHEA-COMP:9566"/>
        <dbReference type="ChEBI" id="CHEBI:15378"/>
        <dbReference type="ChEBI" id="CHEBI:16389"/>
        <dbReference type="ChEBI" id="CHEBI:17976"/>
        <dbReference type="ChEBI" id="CHEBI:29101"/>
        <dbReference type="ChEBI" id="CHEBI:57540"/>
        <dbReference type="ChEBI" id="CHEBI:57945"/>
        <dbReference type="EC" id="7.2.1.1"/>
    </reaction>
</comment>
<evidence type="ECO:0000256" key="6">
    <source>
        <dbReference type="ARBA" id="ARBA00023075"/>
    </source>
</evidence>
<keyword evidence="4 8" id="KW-0915">Sodium</keyword>
<gene>
    <name evidence="8" type="primary">nqrA</name>
    <name evidence="12" type="ORF">HRUBRA_02054</name>
</gene>
<keyword evidence="1 8" id="KW-0813">Transport</keyword>
<dbReference type="NCBIfam" id="TIGR01936">
    <property type="entry name" value="nqrA"/>
    <property type="match status" value="1"/>
</dbReference>
<evidence type="ECO:0000313" key="13">
    <source>
        <dbReference type="Proteomes" id="UP000029640"/>
    </source>
</evidence>
<dbReference type="STRING" id="1265313.HRUBRA_02054"/>
<keyword evidence="2 8" id="KW-1278">Translocase</keyword>
<keyword evidence="6 8" id="KW-0830">Ubiquinone</keyword>
<dbReference type="InterPro" id="IPR008703">
    <property type="entry name" value="NqrA"/>
</dbReference>
<dbReference type="HOGENOM" id="CLU_046656_0_0_6"/>
<comment type="caution">
    <text evidence="12">The sequence shown here is derived from an EMBL/GenBank/DDBJ whole genome shotgun (WGS) entry which is preliminary data.</text>
</comment>
<comment type="subunit">
    <text evidence="8">Composed of six subunits; NqrA, NqrB, NqrC, NqrD, NqrE and NqrF.</text>
</comment>
<evidence type="ECO:0000256" key="7">
    <source>
        <dbReference type="ARBA" id="ARBA00023201"/>
    </source>
</evidence>
<evidence type="ECO:0000259" key="10">
    <source>
        <dbReference type="Pfam" id="PF11973"/>
    </source>
</evidence>
<dbReference type="InterPro" id="IPR056148">
    <property type="entry name" value="NQRA_2nd"/>
</dbReference>
<dbReference type="OrthoDB" id="9774536at2"/>
<evidence type="ECO:0000256" key="3">
    <source>
        <dbReference type="ARBA" id="ARBA00023027"/>
    </source>
</evidence>
<dbReference type="RefSeq" id="WP_035517309.1">
    <property type="nucleotide sequence ID" value="NZ_KN234777.1"/>
</dbReference>
<evidence type="ECO:0000259" key="9">
    <source>
        <dbReference type="Pfam" id="PF05896"/>
    </source>
</evidence>
<name>A0A095VQG2_9GAMM</name>
<sequence>MIKIKRGLDIPIQGAPQQAIHDAPSARAVAVVGPDYPGMKPTMEVSEGDRVKLGDLLFSDKKTPGVLYTAPAAGTVSAINRGAKRVLQSVVIEVDGDDAVDFGAHNADAARSLDAATVRDTLVRSGLWTALRTRPFSKVPAPDSNPAAIFVTAMDTHPLAPDPVVIIAEQSEAFALGLDLLAGLTSGTTYLCTAPGAALPTGSATSIERAEFDGPHPAGLPGTHIHFLLGATAERTAWYIGYQDVIALGRLFLDGRLYSDRVIALCGPQVENPRLLRTRAGADLEALTAGELKGGDNRIISGSVLGGRRVRSTTSYLGRYHNQVSVLAEGRERELLGWLSPGKERHSNLRIYLSSLLGTRPLPMTTTTNGSERAMVPVGTYETVVPMDMLPTQLLRSLIVGDTETAQRLGALELDEEDVALCTYVCPGKYEYGPILRDNLTRIEKEG</sequence>
<feature type="domain" description="NqrA second alpha/beta" evidence="11">
    <location>
        <begin position="114"/>
        <end position="257"/>
    </location>
</feature>
<feature type="domain" description="NqrA N-terminal barrel-sandwich hybrid" evidence="9">
    <location>
        <begin position="2"/>
        <end position="95"/>
    </location>
</feature>
<evidence type="ECO:0000313" key="12">
    <source>
        <dbReference type="EMBL" id="KGE03368.1"/>
    </source>
</evidence>
<dbReference type="EMBL" id="AUVB01000057">
    <property type="protein sequence ID" value="KGE03368.1"/>
    <property type="molecule type" value="Genomic_DNA"/>
</dbReference>
<comment type="function">
    <text evidence="8">NQR complex catalyzes the reduction of ubiquinone-1 to ubiquinol by two successive reactions, coupled with the transport of Na(+) ions from the cytoplasm to the periplasm. NqrA to NqrE are probably involved in the second step, the conversion of ubisemiquinone to ubiquinol.</text>
</comment>
<keyword evidence="5 8" id="KW-0406">Ion transport</keyword>
<dbReference type="eggNOG" id="COG1726">
    <property type="taxonomic scope" value="Bacteria"/>
</dbReference>
<dbReference type="GO" id="GO:0016655">
    <property type="term" value="F:oxidoreductase activity, acting on NAD(P)H, quinone or similar compound as acceptor"/>
    <property type="evidence" value="ECO:0007669"/>
    <property type="project" value="UniProtKB-UniRule"/>
</dbReference>
<dbReference type="InterPro" id="IPR056147">
    <property type="entry name" value="NQRA_N"/>
</dbReference>
<dbReference type="EC" id="7.2.1.1" evidence="8"/>
<evidence type="ECO:0000256" key="8">
    <source>
        <dbReference type="HAMAP-Rule" id="MF_00425"/>
    </source>
</evidence>
<comment type="similarity">
    <text evidence="8">Belongs to the NqrA family.</text>
</comment>
<protein>
    <recommendedName>
        <fullName evidence="8">Na(+)-translocating NADH-quinone reductase subunit A</fullName>
        <shortName evidence="8">Na(+)-NQR subunit A</shortName>
        <shortName evidence="8">Na(+)-translocating NQR subunit A</shortName>
        <ecNumber evidence="8">7.2.1.1</ecNumber>
    </recommendedName>
    <alternativeName>
        <fullName evidence="8">NQR complex subunit A</fullName>
    </alternativeName>
    <alternativeName>
        <fullName evidence="8">NQR-1 subunit A</fullName>
    </alternativeName>
</protein>
<keyword evidence="13" id="KW-1185">Reference proteome</keyword>
<dbReference type="PANTHER" id="PTHR37839">
    <property type="entry name" value="NA(+)-TRANSLOCATING NADH-QUINONE REDUCTASE SUBUNIT A"/>
    <property type="match status" value="1"/>
</dbReference>
<keyword evidence="7 8" id="KW-0739">Sodium transport</keyword>
<dbReference type="GO" id="GO:0006814">
    <property type="term" value="P:sodium ion transport"/>
    <property type="evidence" value="ECO:0007669"/>
    <property type="project" value="UniProtKB-UniRule"/>
</dbReference>
<accession>A0A095VQG2</accession>
<proteinExistence type="inferred from homology"/>
<feature type="domain" description="Na(+)-translocating NADH-quinone reductase subunit A C-terminal" evidence="10">
    <location>
        <begin position="262"/>
        <end position="310"/>
    </location>
</feature>
<keyword evidence="3 8" id="KW-0520">NAD</keyword>